<dbReference type="GO" id="GO:0016787">
    <property type="term" value="F:hydrolase activity"/>
    <property type="evidence" value="ECO:0007669"/>
    <property type="project" value="UniProtKB-KW"/>
</dbReference>
<dbReference type="PRINTS" id="PR00111">
    <property type="entry name" value="ABHYDROLASE"/>
</dbReference>
<proteinExistence type="predicted"/>
<dbReference type="Pfam" id="PF00561">
    <property type="entry name" value="Abhydrolase_1"/>
    <property type="match status" value="1"/>
</dbReference>
<evidence type="ECO:0000259" key="1">
    <source>
        <dbReference type="Pfam" id="PF00561"/>
    </source>
</evidence>
<dbReference type="SUPFAM" id="SSF51735">
    <property type="entry name" value="NAD(P)-binding Rossmann-fold domains"/>
    <property type="match status" value="1"/>
</dbReference>
<dbReference type="InterPro" id="IPR029058">
    <property type="entry name" value="AB_hydrolase_fold"/>
</dbReference>
<dbReference type="GO" id="GO:0004029">
    <property type="term" value="F:aldehyde dehydrogenase (NAD+) activity"/>
    <property type="evidence" value="ECO:0007669"/>
    <property type="project" value="TreeGrafter"/>
</dbReference>
<dbReference type="GO" id="GO:0005737">
    <property type="term" value="C:cytoplasm"/>
    <property type="evidence" value="ECO:0007669"/>
    <property type="project" value="TreeGrafter"/>
</dbReference>
<keyword evidence="4" id="KW-1185">Reference proteome</keyword>
<dbReference type="InterPro" id="IPR051783">
    <property type="entry name" value="NAD(P)-dependent_oxidoreduct"/>
</dbReference>
<dbReference type="PANTHER" id="PTHR48079">
    <property type="entry name" value="PROTEIN YEEZ"/>
    <property type="match status" value="1"/>
</dbReference>
<dbReference type="Proteomes" id="UP000639396">
    <property type="component" value="Unassembled WGS sequence"/>
</dbReference>
<evidence type="ECO:0000259" key="2">
    <source>
        <dbReference type="Pfam" id="PF07993"/>
    </source>
</evidence>
<dbReference type="SUPFAM" id="SSF53474">
    <property type="entry name" value="alpha/beta-Hydrolases"/>
    <property type="match status" value="1"/>
</dbReference>
<dbReference type="InterPro" id="IPR036291">
    <property type="entry name" value="NAD(P)-bd_dom_sf"/>
</dbReference>
<dbReference type="Gene3D" id="3.40.50.1820">
    <property type="entry name" value="alpha/beta hydrolase"/>
    <property type="match status" value="1"/>
</dbReference>
<reference evidence="3" key="1">
    <citation type="submission" date="2020-09" db="EMBL/GenBank/DDBJ databases">
        <title>A novel bacterium of genus Paenibacillus, isolated from South China Sea.</title>
        <authorList>
            <person name="Huang H."/>
            <person name="Mo K."/>
            <person name="Hu Y."/>
        </authorList>
    </citation>
    <scope>NUCLEOTIDE SEQUENCE</scope>
    <source>
        <strain evidence="3">IB182363</strain>
    </source>
</reference>
<sequence length="612" mass="67404">MSSIFITGGSGFIGRRVVAALAKAKHRLYVLVRSEARLAEAMKEVGCSDMSSITAVRGDLTKPSLGLSPEDRQLLRNVDTIIHAGGPMDILLQEEEARQLFVHAAQEIAGLAKTVHDSSGLRHFIHVVGFKSPYSDRDNDSHAPTYDDRSDPPYEKMKFEADLLIRQKLHAWGIPLSVVNPSVVIGDSYTGITEQTGGLGILVNAVRRNLMALAPGGPDYWLPLVHADHVAAFISALVEEANPVSDTYYLLDDKRNSPGITELVRLIAREVRAAAPIGSIPPRLIKKLLNAGADKLVQLPGQSVDFIVQSEFPTASKRAIETKYDLNLSVNESALPFVITDLDYRLSHGAVRLPEPFRFHRRAGLATIESEGSGIPIVIVHGTFSSSLALLPMAQSLAKLGHPIYLADLPGFGRSPYHHHKGSGLQGFERAVEELIRSLDSKVIIAGHSFGGYLAAKMLETVPDRIEKAVLLQPVLESISSRYRSSFRTQTGLQFLSKSSLMRKMLQTKSFDNAEEIPESYLSYVHNECKSTRVRKTTAEVMSRLSRPEHITVHPARWNPKQVAILWGTTDTEHALPRSMDAFRVTPLPYAHQFPISHPEAAARSIQMALKQ</sequence>
<dbReference type="EMBL" id="JACXJA010000031">
    <property type="protein sequence ID" value="MBD2864613.1"/>
    <property type="molecule type" value="Genomic_DNA"/>
</dbReference>
<evidence type="ECO:0000313" key="4">
    <source>
        <dbReference type="Proteomes" id="UP000639396"/>
    </source>
</evidence>
<name>A0A927CAT6_9BACL</name>
<keyword evidence="3" id="KW-0378">Hydrolase</keyword>
<feature type="domain" description="Thioester reductase (TE)" evidence="2">
    <location>
        <begin position="6"/>
        <end position="234"/>
    </location>
</feature>
<dbReference type="Pfam" id="PF07993">
    <property type="entry name" value="NAD_binding_4"/>
    <property type="match status" value="1"/>
</dbReference>
<dbReference type="InterPro" id="IPR000073">
    <property type="entry name" value="AB_hydrolase_1"/>
</dbReference>
<evidence type="ECO:0000313" key="3">
    <source>
        <dbReference type="EMBL" id="MBD2864613.1"/>
    </source>
</evidence>
<dbReference type="RefSeq" id="WP_190930239.1">
    <property type="nucleotide sequence ID" value="NZ_JACXJA010000031.1"/>
</dbReference>
<comment type="caution">
    <text evidence="3">The sequence shown here is derived from an EMBL/GenBank/DDBJ whole genome shotgun (WGS) entry which is preliminary data.</text>
</comment>
<dbReference type="AlphaFoldDB" id="A0A927CAT6"/>
<dbReference type="Gene3D" id="3.40.50.720">
    <property type="entry name" value="NAD(P)-binding Rossmann-like Domain"/>
    <property type="match status" value="1"/>
</dbReference>
<feature type="domain" description="AB hydrolase-1" evidence="1">
    <location>
        <begin position="376"/>
        <end position="525"/>
    </location>
</feature>
<accession>A0A927CAT6</accession>
<gene>
    <name evidence="3" type="ORF">IDH45_21725</name>
</gene>
<protein>
    <submittedName>
        <fullName evidence="3">Alpha/beta fold hydrolase</fullName>
    </submittedName>
</protein>
<dbReference type="PANTHER" id="PTHR48079:SF6">
    <property type="entry name" value="NAD(P)-BINDING DOMAIN-CONTAINING PROTEIN-RELATED"/>
    <property type="match status" value="1"/>
</dbReference>
<dbReference type="InterPro" id="IPR013120">
    <property type="entry name" value="FAR_NAD-bd"/>
</dbReference>
<organism evidence="3 4">
    <name type="scientific">Paenibacillus oceani</name>
    <dbReference type="NCBI Taxonomy" id="2772510"/>
    <lineage>
        <taxon>Bacteria</taxon>
        <taxon>Bacillati</taxon>
        <taxon>Bacillota</taxon>
        <taxon>Bacilli</taxon>
        <taxon>Bacillales</taxon>
        <taxon>Paenibacillaceae</taxon>
        <taxon>Paenibacillus</taxon>
    </lineage>
</organism>